<dbReference type="Proteomes" id="UP000480303">
    <property type="component" value="Unassembled WGS sequence"/>
</dbReference>
<name>A0A6A0BBA0_9LACT</name>
<accession>A0A6A0BBA0</accession>
<sequence length="189" mass="21742">MENYELIDAETKTCDAAFFLDLIAHSPARKLSLDEKMAIIESCQAAAISQFENLIELSPLSHIKNLGFKLVEDVAMENVPVFALCHSAEKKLTLNAKMIEKVEQRLQNFAKRDEKWAVNIKIVVLWHELFHMLEENDPTIYTRNAWIEKKFFNRVKKVPLECASEIGAIYFSKIATNLPFNPRVFELLA</sequence>
<proteinExistence type="predicted"/>
<comment type="caution">
    <text evidence="1">The sequence shown here is derived from an EMBL/GenBank/DDBJ whole genome shotgun (WGS) entry which is preliminary data.</text>
</comment>
<dbReference type="EMBL" id="BLLI01000008">
    <property type="protein sequence ID" value="GFH41933.1"/>
    <property type="molecule type" value="Genomic_DNA"/>
</dbReference>
<organism evidence="1 2">
    <name type="scientific">Pseudolactococcus hodotermopsidis</name>
    <dbReference type="NCBI Taxonomy" id="2709157"/>
    <lineage>
        <taxon>Bacteria</taxon>
        <taxon>Bacillati</taxon>
        <taxon>Bacillota</taxon>
        <taxon>Bacilli</taxon>
        <taxon>Lactobacillales</taxon>
        <taxon>Streptococcaceae</taxon>
        <taxon>Pseudolactococcus</taxon>
    </lineage>
</organism>
<reference evidence="1 2" key="1">
    <citation type="submission" date="2020-02" db="EMBL/GenBank/DDBJ databases">
        <title>Draft genome sequence of Lactococcus sp. Hs30E4-3.</title>
        <authorList>
            <person name="Noda S."/>
            <person name="Yuki M."/>
            <person name="Ohkuma M."/>
        </authorList>
    </citation>
    <scope>NUCLEOTIDE SEQUENCE [LARGE SCALE GENOMIC DNA]</scope>
    <source>
        <strain evidence="1 2">Hs30E4-3</strain>
    </source>
</reference>
<evidence type="ECO:0000313" key="2">
    <source>
        <dbReference type="Proteomes" id="UP000480303"/>
    </source>
</evidence>
<evidence type="ECO:0000313" key="1">
    <source>
        <dbReference type="EMBL" id="GFH41933.1"/>
    </source>
</evidence>
<keyword evidence="2" id="KW-1185">Reference proteome</keyword>
<gene>
    <name evidence="1" type="ORF">Hs30E_04840</name>
</gene>
<protein>
    <submittedName>
        <fullName evidence="1">Uncharacterized protein</fullName>
    </submittedName>
</protein>
<dbReference type="AlphaFoldDB" id="A0A6A0BBA0"/>